<keyword evidence="2" id="KW-1185">Reference proteome</keyword>
<dbReference type="EMBL" id="CP062983">
    <property type="protein sequence ID" value="QPC83552.1"/>
    <property type="molecule type" value="Genomic_DNA"/>
</dbReference>
<accession>A0A7S8EAV9</accession>
<dbReference type="RefSeq" id="WP_195171618.1">
    <property type="nucleotide sequence ID" value="NZ_CP062983.1"/>
</dbReference>
<dbReference type="KEGG" id="pmet:G4Y79_03980"/>
<sequence>MAAKGPNVKLAVNYSVALAELIRENIVDVDVFKCPLWPETLTEAQSLRPVYAHLPLVILGDGKVTNSEARAEVDWDALDALVAHTETRHINLHPSAQPELFPDIPKDSTAPQHVEQFIEAMIDCVHVAIARYGADNVLVENVPWGGLDVVALPDVSRVIVAETGCGFLFDLSHAQLAARHLGMDAKDYIAQLPMDHIQEMHVTGIHFIGEAVQAHMRELNVPESFIERWAGRWLDHLSFTEDDWSILEWAFEQLHGGTWAQPWVVSMEYGGVGPIWEDLAERHILMDQVPRLYHLVHAETVSEDGTD</sequence>
<proteinExistence type="predicted"/>
<dbReference type="InterPro" id="IPR007801">
    <property type="entry name" value="MbnB/TglH/ChrH"/>
</dbReference>
<evidence type="ECO:0000313" key="2">
    <source>
        <dbReference type="Proteomes" id="UP000594468"/>
    </source>
</evidence>
<reference evidence="1 2" key="1">
    <citation type="submission" date="2020-02" db="EMBL/GenBank/DDBJ databases">
        <authorList>
            <person name="Zheng R.K."/>
            <person name="Sun C.M."/>
        </authorList>
    </citation>
    <scope>NUCLEOTIDE SEQUENCE [LARGE SCALE GENOMIC DNA]</scope>
    <source>
        <strain evidence="2">rifampicinis</strain>
    </source>
</reference>
<dbReference type="Pfam" id="PF05114">
    <property type="entry name" value="MbnB_TglH_ChrH"/>
    <property type="match status" value="1"/>
</dbReference>
<dbReference type="Proteomes" id="UP000594468">
    <property type="component" value="Chromosome"/>
</dbReference>
<gene>
    <name evidence="1" type="ORF">G4Y79_03980</name>
</gene>
<evidence type="ECO:0000313" key="1">
    <source>
        <dbReference type="EMBL" id="QPC83552.1"/>
    </source>
</evidence>
<organism evidence="1 2">
    <name type="scientific">Phototrophicus methaneseepsis</name>
    <dbReference type="NCBI Taxonomy" id="2710758"/>
    <lineage>
        <taxon>Bacteria</taxon>
        <taxon>Bacillati</taxon>
        <taxon>Chloroflexota</taxon>
        <taxon>Candidatus Thermofontia</taxon>
        <taxon>Phototrophicales</taxon>
        <taxon>Phototrophicaceae</taxon>
        <taxon>Phototrophicus</taxon>
    </lineage>
</organism>
<protein>
    <submittedName>
        <fullName evidence="1">DUF692 family protein</fullName>
    </submittedName>
</protein>
<dbReference type="Gene3D" id="3.20.20.150">
    <property type="entry name" value="Divalent-metal-dependent TIM barrel enzymes"/>
    <property type="match status" value="1"/>
</dbReference>
<name>A0A7S8EAV9_9CHLR</name>
<dbReference type="InterPro" id="IPR036237">
    <property type="entry name" value="Xyl_isomerase-like_sf"/>
</dbReference>
<dbReference type="AlphaFoldDB" id="A0A7S8EAV9"/>
<dbReference type="SUPFAM" id="SSF51658">
    <property type="entry name" value="Xylose isomerase-like"/>
    <property type="match status" value="1"/>
</dbReference>